<feature type="compositionally biased region" description="Basic and acidic residues" evidence="1">
    <location>
        <begin position="78"/>
        <end position="94"/>
    </location>
</feature>
<comment type="caution">
    <text evidence="2">The sequence shown here is derived from an EMBL/GenBank/DDBJ whole genome shotgun (WGS) entry which is preliminary data.</text>
</comment>
<dbReference type="EMBL" id="DVOO01000015">
    <property type="protein sequence ID" value="HIV25193.1"/>
    <property type="molecule type" value="Genomic_DNA"/>
</dbReference>
<proteinExistence type="predicted"/>
<gene>
    <name evidence="2" type="ORF">IAB71_05305</name>
</gene>
<evidence type="ECO:0000313" key="2">
    <source>
        <dbReference type="EMBL" id="HIV25193.1"/>
    </source>
</evidence>
<dbReference type="AlphaFoldDB" id="A0A9D1P405"/>
<evidence type="ECO:0000313" key="3">
    <source>
        <dbReference type="Proteomes" id="UP000824169"/>
    </source>
</evidence>
<organism evidence="2 3">
    <name type="scientific">Candidatus Scatomonas pullistercoris</name>
    <dbReference type="NCBI Taxonomy" id="2840920"/>
    <lineage>
        <taxon>Bacteria</taxon>
        <taxon>Bacillati</taxon>
        <taxon>Bacillota</taxon>
        <taxon>Clostridia</taxon>
        <taxon>Lachnospirales</taxon>
        <taxon>Lachnospiraceae</taxon>
        <taxon>Lachnospiraceae incertae sedis</taxon>
        <taxon>Candidatus Scatomonas</taxon>
    </lineage>
</organism>
<dbReference type="Proteomes" id="UP000824169">
    <property type="component" value="Unassembled WGS sequence"/>
</dbReference>
<name>A0A9D1P405_9FIRM</name>
<feature type="region of interest" description="Disordered" evidence="1">
    <location>
        <begin position="78"/>
        <end position="116"/>
    </location>
</feature>
<evidence type="ECO:0000256" key="1">
    <source>
        <dbReference type="SAM" id="MobiDB-lite"/>
    </source>
</evidence>
<dbReference type="InterPro" id="IPR010897">
    <property type="entry name" value="Spore_II_P"/>
</dbReference>
<protein>
    <submittedName>
        <fullName evidence="2">Stage II sporulation protein P</fullName>
    </submittedName>
</protein>
<reference evidence="2" key="2">
    <citation type="journal article" date="2021" name="PeerJ">
        <title>Extensive microbial diversity within the chicken gut microbiome revealed by metagenomics and culture.</title>
        <authorList>
            <person name="Gilroy R."/>
            <person name="Ravi A."/>
            <person name="Getino M."/>
            <person name="Pursley I."/>
            <person name="Horton D.L."/>
            <person name="Alikhan N.F."/>
            <person name="Baker D."/>
            <person name="Gharbi K."/>
            <person name="Hall N."/>
            <person name="Watson M."/>
            <person name="Adriaenssens E.M."/>
            <person name="Foster-Nyarko E."/>
            <person name="Jarju S."/>
            <person name="Secka A."/>
            <person name="Antonio M."/>
            <person name="Oren A."/>
            <person name="Chaudhuri R.R."/>
            <person name="La Ragione R."/>
            <person name="Hildebrand F."/>
            <person name="Pallen M.J."/>
        </authorList>
    </citation>
    <scope>NUCLEOTIDE SEQUENCE</scope>
    <source>
        <strain evidence="2">CHK188-20938</strain>
    </source>
</reference>
<accession>A0A9D1P405</accession>
<dbReference type="Pfam" id="PF07454">
    <property type="entry name" value="SpoIIP"/>
    <property type="match status" value="1"/>
</dbReference>
<reference evidence="2" key="1">
    <citation type="submission" date="2020-10" db="EMBL/GenBank/DDBJ databases">
        <authorList>
            <person name="Gilroy R."/>
        </authorList>
    </citation>
    <scope>NUCLEOTIDE SEQUENCE</scope>
    <source>
        <strain evidence="2">CHK188-20938</strain>
    </source>
</reference>
<sequence length="373" mass="42119">MAASACLQAGEAALSLYLPQSVYEEEQSGWLQELAGWAREQLPFFTFFAGTEEKNVVEDDTTIQAMIEENEKRIAERIQEENSRKAEEESRQPEDVPETETPAEQETAASPELQPVAEIPVENLQNYEYLLNEFFVVDPNTVTDAAQLNAGTFLEKDLTLERDSAQPQILIYHTHSQEGFADSVEGDVNTTVIGVGEHLAQILRDQYGYQVIHNMDSFDLVDGVLDRSKAYDYALPVIQQILEENPSIQVVIDLHRDGVNEDTRLVTDVNGVPTAKVMFFNGLSKTAEDGELGYLPNPYIEDNLAFSFQMEYEAKQYFPDFTRCIYLKGYRYNLHLRPRSVLLEVGAQTNTVEEAMNAMDPFAYILNKVLQGS</sequence>